<feature type="domain" description="AB hydrolase-1" evidence="1">
    <location>
        <begin position="30"/>
        <end position="132"/>
    </location>
</feature>
<protein>
    <submittedName>
        <fullName evidence="2">Alpha/beta hydrolase</fullName>
    </submittedName>
</protein>
<dbReference type="OrthoDB" id="19657at2759"/>
<dbReference type="Gene3D" id="3.40.50.1820">
    <property type="entry name" value="alpha/beta hydrolase"/>
    <property type="match status" value="1"/>
</dbReference>
<evidence type="ECO:0000259" key="1">
    <source>
        <dbReference type="Pfam" id="PF00561"/>
    </source>
</evidence>
<dbReference type="PANTHER" id="PTHR43798:SF33">
    <property type="entry name" value="HYDROLASE, PUTATIVE (AFU_ORTHOLOGUE AFUA_2G14860)-RELATED"/>
    <property type="match status" value="1"/>
</dbReference>
<dbReference type="SUPFAM" id="SSF53474">
    <property type="entry name" value="alpha/beta-Hydrolases"/>
    <property type="match status" value="1"/>
</dbReference>
<dbReference type="PANTHER" id="PTHR43798">
    <property type="entry name" value="MONOACYLGLYCEROL LIPASE"/>
    <property type="match status" value="1"/>
</dbReference>
<dbReference type="Pfam" id="PF00561">
    <property type="entry name" value="Abhydrolase_1"/>
    <property type="match status" value="1"/>
</dbReference>
<name>A0A8K0VWQ6_9PLEO</name>
<dbReference type="InterPro" id="IPR000073">
    <property type="entry name" value="AB_hydrolase_1"/>
</dbReference>
<keyword evidence="3" id="KW-1185">Reference proteome</keyword>
<dbReference type="GO" id="GO:0047372">
    <property type="term" value="F:monoacylglycerol lipase activity"/>
    <property type="evidence" value="ECO:0007669"/>
    <property type="project" value="TreeGrafter"/>
</dbReference>
<keyword evidence="2" id="KW-0378">Hydrolase</keyword>
<dbReference type="GO" id="GO:0046464">
    <property type="term" value="P:acylglycerol catabolic process"/>
    <property type="evidence" value="ECO:0007669"/>
    <property type="project" value="TreeGrafter"/>
</dbReference>
<dbReference type="InterPro" id="IPR029058">
    <property type="entry name" value="AB_hydrolase_fold"/>
</dbReference>
<evidence type="ECO:0000313" key="3">
    <source>
        <dbReference type="Proteomes" id="UP000813461"/>
    </source>
</evidence>
<dbReference type="Proteomes" id="UP000813461">
    <property type="component" value="Unassembled WGS sequence"/>
</dbReference>
<gene>
    <name evidence="2" type="ORF">FB567DRAFT_529932</name>
</gene>
<proteinExistence type="predicted"/>
<dbReference type="EMBL" id="JAGMVJ010000013">
    <property type="protein sequence ID" value="KAH7083794.1"/>
    <property type="molecule type" value="Genomic_DNA"/>
</dbReference>
<dbReference type="AlphaFoldDB" id="A0A8K0VWQ6"/>
<reference evidence="2" key="1">
    <citation type="journal article" date="2021" name="Nat. Commun.">
        <title>Genetic determinants of endophytism in the Arabidopsis root mycobiome.</title>
        <authorList>
            <person name="Mesny F."/>
            <person name="Miyauchi S."/>
            <person name="Thiergart T."/>
            <person name="Pickel B."/>
            <person name="Atanasova L."/>
            <person name="Karlsson M."/>
            <person name="Huettel B."/>
            <person name="Barry K.W."/>
            <person name="Haridas S."/>
            <person name="Chen C."/>
            <person name="Bauer D."/>
            <person name="Andreopoulos W."/>
            <person name="Pangilinan J."/>
            <person name="LaButti K."/>
            <person name="Riley R."/>
            <person name="Lipzen A."/>
            <person name="Clum A."/>
            <person name="Drula E."/>
            <person name="Henrissat B."/>
            <person name="Kohler A."/>
            <person name="Grigoriev I.V."/>
            <person name="Martin F.M."/>
            <person name="Hacquard S."/>
        </authorList>
    </citation>
    <scope>NUCLEOTIDE SEQUENCE</scope>
    <source>
        <strain evidence="2">MPI-SDFR-AT-0120</strain>
    </source>
</reference>
<comment type="caution">
    <text evidence="2">The sequence shown here is derived from an EMBL/GenBank/DDBJ whole genome shotgun (WGS) entry which is preliminary data.</text>
</comment>
<dbReference type="InterPro" id="IPR050266">
    <property type="entry name" value="AB_hydrolase_sf"/>
</dbReference>
<evidence type="ECO:0000313" key="2">
    <source>
        <dbReference type="EMBL" id="KAH7083794.1"/>
    </source>
</evidence>
<sequence>MVRMQHLPVPHLGGIKVAYHMPHSHDKSKPTLVLIHGFSMSSQVFEGHFKSQTLTSQMNLLGIDIIGHGETECVNETFTYWDTAIMIIQTMDHLEIKKAFVLGTSHGGCIAVRTYLVAPDRIKGIIPIGALMDSESDRAHALGCWNATTGFVPLIDAWTSLTPTQDFNLDDAYCNFVVDVDFGPDCPVGLRDYWKKAIKEYYHGDAGRRKIRMAAINLRDRDGLHGRLDYVRCPVLWLHGTKDAVNSVANAEEEIKMFT</sequence>
<organism evidence="2 3">
    <name type="scientific">Paraphoma chrysanthemicola</name>
    <dbReference type="NCBI Taxonomy" id="798071"/>
    <lineage>
        <taxon>Eukaryota</taxon>
        <taxon>Fungi</taxon>
        <taxon>Dikarya</taxon>
        <taxon>Ascomycota</taxon>
        <taxon>Pezizomycotina</taxon>
        <taxon>Dothideomycetes</taxon>
        <taxon>Pleosporomycetidae</taxon>
        <taxon>Pleosporales</taxon>
        <taxon>Pleosporineae</taxon>
        <taxon>Phaeosphaeriaceae</taxon>
        <taxon>Paraphoma</taxon>
    </lineage>
</organism>
<dbReference type="GO" id="GO:0016020">
    <property type="term" value="C:membrane"/>
    <property type="evidence" value="ECO:0007669"/>
    <property type="project" value="TreeGrafter"/>
</dbReference>
<accession>A0A8K0VWQ6</accession>